<evidence type="ECO:0000313" key="2">
    <source>
        <dbReference type="EMBL" id="AEK57910.1"/>
    </source>
</evidence>
<dbReference type="EMBL" id="CP002573">
    <property type="protein sequence ID" value="AEK57910.1"/>
    <property type="molecule type" value="Genomic_DNA"/>
</dbReference>
<name>F9ZNT0_ACICS</name>
<keyword evidence="1" id="KW-0812">Transmembrane</keyword>
<gene>
    <name evidence="2" type="ordered locus">Atc_1261</name>
</gene>
<dbReference type="RefSeq" id="WP_014002778.1">
    <property type="nucleotide sequence ID" value="NC_015850.1"/>
</dbReference>
<feature type="transmembrane region" description="Helical" evidence="1">
    <location>
        <begin position="46"/>
        <end position="63"/>
    </location>
</feature>
<keyword evidence="1" id="KW-1133">Transmembrane helix</keyword>
<keyword evidence="3" id="KW-1185">Reference proteome</keyword>
<sequence length="118" mass="12499">MFFWLFGLLLVSAIPLMVPGSSVWFGPATDGLHWVLSRIGISPSHHLIVIVLLAAISGIVDSARSQMLSWMESESDSLWGNPNICIDPAPVGLATRDPCAGIGGIARSACENTDHGTT</sequence>
<dbReference type="GeneID" id="92931249"/>
<evidence type="ECO:0000313" key="3">
    <source>
        <dbReference type="Proteomes" id="UP000006135"/>
    </source>
</evidence>
<accession>F9ZNT0</accession>
<keyword evidence="1" id="KW-0472">Membrane</keyword>
<organism evidence="2 3">
    <name type="scientific">Acidithiobacillus caldus (strain SM-1)</name>
    <dbReference type="NCBI Taxonomy" id="990288"/>
    <lineage>
        <taxon>Bacteria</taxon>
        <taxon>Pseudomonadati</taxon>
        <taxon>Pseudomonadota</taxon>
        <taxon>Acidithiobacillia</taxon>
        <taxon>Acidithiobacillales</taxon>
        <taxon>Acidithiobacillaceae</taxon>
        <taxon>Acidithiobacillus</taxon>
    </lineage>
</organism>
<dbReference type="HOGENOM" id="CLU_2068004_0_0_6"/>
<protein>
    <submittedName>
        <fullName evidence="2">Uncharacterized protein</fullName>
    </submittedName>
</protein>
<reference evidence="2 3" key="1">
    <citation type="journal article" date="2011" name="J. Genet. Genomics">
        <title>Unraveling the Acidithiobacillus caldus complete genome and its central metabolisms for carbon assimilation.</title>
        <authorList>
            <person name="You X.Y."/>
            <person name="Guo X."/>
            <person name="Zheng H.J."/>
            <person name="Zhang M.J."/>
            <person name="Liu L.J."/>
            <person name="Zhu Y.Q."/>
            <person name="Zhu B."/>
            <person name="Wang S.Y."/>
            <person name="Zhao G.P."/>
            <person name="Poetsch A."/>
            <person name="Jiang C.Y."/>
            <person name="Liu S.J."/>
        </authorList>
    </citation>
    <scope>NUCLEOTIDE SEQUENCE [LARGE SCALE GENOMIC DNA]</scope>
    <source>
        <strain evidence="2 3">SM-1</strain>
    </source>
</reference>
<dbReference type="STRING" id="990288.Atc_1261"/>
<dbReference type="Proteomes" id="UP000006135">
    <property type="component" value="Chromosome"/>
</dbReference>
<evidence type="ECO:0000256" key="1">
    <source>
        <dbReference type="SAM" id="Phobius"/>
    </source>
</evidence>
<dbReference type="KEGG" id="acu:Atc_1261"/>
<dbReference type="AlphaFoldDB" id="F9ZNT0"/>
<proteinExistence type="predicted"/>